<organism evidence="1 2">
    <name type="scientific">Parnassius apollo</name>
    <name type="common">Apollo butterfly</name>
    <name type="synonym">Papilio apollo</name>
    <dbReference type="NCBI Taxonomy" id="110799"/>
    <lineage>
        <taxon>Eukaryota</taxon>
        <taxon>Metazoa</taxon>
        <taxon>Ecdysozoa</taxon>
        <taxon>Arthropoda</taxon>
        <taxon>Hexapoda</taxon>
        <taxon>Insecta</taxon>
        <taxon>Pterygota</taxon>
        <taxon>Neoptera</taxon>
        <taxon>Endopterygota</taxon>
        <taxon>Lepidoptera</taxon>
        <taxon>Glossata</taxon>
        <taxon>Ditrysia</taxon>
        <taxon>Papilionoidea</taxon>
        <taxon>Papilionidae</taxon>
        <taxon>Parnassiinae</taxon>
        <taxon>Parnassini</taxon>
        <taxon>Parnassius</taxon>
        <taxon>Parnassius</taxon>
    </lineage>
</organism>
<gene>
    <name evidence="1" type="ORF">PAPOLLO_LOCUS9458</name>
</gene>
<proteinExistence type="predicted"/>
<name>A0A8S3WRJ2_PARAO</name>
<evidence type="ECO:0000313" key="2">
    <source>
        <dbReference type="Proteomes" id="UP000691718"/>
    </source>
</evidence>
<dbReference type="EMBL" id="CAJQZP010000693">
    <property type="protein sequence ID" value="CAG4977677.1"/>
    <property type="molecule type" value="Genomic_DNA"/>
</dbReference>
<dbReference type="OrthoDB" id="5960234at2759"/>
<dbReference type="Proteomes" id="UP000691718">
    <property type="component" value="Unassembled WGS sequence"/>
</dbReference>
<comment type="caution">
    <text evidence="1">The sequence shown here is derived from an EMBL/GenBank/DDBJ whole genome shotgun (WGS) entry which is preliminary data.</text>
</comment>
<reference evidence="1" key="1">
    <citation type="submission" date="2021-04" db="EMBL/GenBank/DDBJ databases">
        <authorList>
            <person name="Tunstrom K."/>
        </authorList>
    </citation>
    <scope>NUCLEOTIDE SEQUENCE</scope>
</reference>
<keyword evidence="2" id="KW-1185">Reference proteome</keyword>
<accession>A0A8S3WRJ2</accession>
<protein>
    <submittedName>
        <fullName evidence="1">(apollo) hypothetical protein</fullName>
    </submittedName>
</protein>
<dbReference type="AlphaFoldDB" id="A0A8S3WRJ2"/>
<sequence>MTSLTRCHERLDELGNTMASTNTHLASVEQKQAEIHPLNDAVSHFQKNLNMMAQKQLSNELEIIGIPENKNENLTYTVLVASRKIRIDLADLDIDWVAHVGPQRAF</sequence>
<evidence type="ECO:0000313" key="1">
    <source>
        <dbReference type="EMBL" id="CAG4977677.1"/>
    </source>
</evidence>